<dbReference type="GO" id="GO:0020037">
    <property type="term" value="F:heme binding"/>
    <property type="evidence" value="ECO:0007669"/>
    <property type="project" value="InterPro"/>
</dbReference>
<evidence type="ECO:0000256" key="10">
    <source>
        <dbReference type="ARBA" id="ARBA00022967"/>
    </source>
</evidence>
<dbReference type="EC" id="7.1.1.8" evidence="3"/>
<dbReference type="SUPFAM" id="SSF46626">
    <property type="entry name" value="Cytochrome c"/>
    <property type="match status" value="1"/>
</dbReference>
<evidence type="ECO:0000256" key="17">
    <source>
        <dbReference type="PIRSR" id="PIRSR602326-1"/>
    </source>
</evidence>
<dbReference type="GO" id="GO:0008121">
    <property type="term" value="F:quinol-cytochrome-c reductase activity"/>
    <property type="evidence" value="ECO:0007669"/>
    <property type="project" value="UniProtKB-EC"/>
</dbReference>
<dbReference type="GO" id="GO:0006122">
    <property type="term" value="P:mitochondrial electron transport, ubiquinol to cytochrome c"/>
    <property type="evidence" value="ECO:0007669"/>
    <property type="project" value="TreeGrafter"/>
</dbReference>
<dbReference type="InterPro" id="IPR036909">
    <property type="entry name" value="Cyt_c-like_dom_sf"/>
</dbReference>
<comment type="catalytic activity">
    <reaction evidence="16">
        <text>a quinol + 2 Fe(III)-[cytochrome c](out) = a quinone + 2 Fe(II)-[cytochrome c](out) + 2 H(+)(out)</text>
        <dbReference type="Rhea" id="RHEA:11484"/>
        <dbReference type="Rhea" id="RHEA-COMP:10350"/>
        <dbReference type="Rhea" id="RHEA-COMP:14399"/>
        <dbReference type="ChEBI" id="CHEBI:15378"/>
        <dbReference type="ChEBI" id="CHEBI:24646"/>
        <dbReference type="ChEBI" id="CHEBI:29033"/>
        <dbReference type="ChEBI" id="CHEBI:29034"/>
        <dbReference type="ChEBI" id="CHEBI:132124"/>
        <dbReference type="EC" id="7.1.1.8"/>
    </reaction>
</comment>
<dbReference type="GeneID" id="26305561"/>
<evidence type="ECO:0000256" key="1">
    <source>
        <dbReference type="ARBA" id="ARBA00004273"/>
    </source>
</evidence>
<evidence type="ECO:0000256" key="11">
    <source>
        <dbReference type="ARBA" id="ARBA00022982"/>
    </source>
</evidence>
<evidence type="ECO:0000256" key="13">
    <source>
        <dbReference type="ARBA" id="ARBA00023004"/>
    </source>
</evidence>
<dbReference type="AlphaFoldDB" id="A0A081CIF1"/>
<dbReference type="FunFam" id="1.20.5.100:FF:000003">
    <property type="entry name" value="Cytochrome c1, heme protein, mitochondrial"/>
    <property type="match status" value="1"/>
</dbReference>
<protein>
    <recommendedName>
        <fullName evidence="3">quinol--cytochrome-c reductase</fullName>
        <ecNumber evidence="3">7.1.1.8</ecNumber>
    </recommendedName>
</protein>
<dbReference type="FunFam" id="1.10.760.10:FF:000002">
    <property type="entry name" value="Cytochrome c1, heme protein"/>
    <property type="match status" value="1"/>
</dbReference>
<feature type="region of interest" description="Disordered" evidence="18">
    <location>
        <begin position="23"/>
        <end position="43"/>
    </location>
</feature>
<keyword evidence="6" id="KW-0679">Respiratory chain</keyword>
<evidence type="ECO:0000256" key="15">
    <source>
        <dbReference type="ARBA" id="ARBA00023136"/>
    </source>
</evidence>
<comment type="similarity">
    <text evidence="2">Belongs to the cytochrome c family.</text>
</comment>
<dbReference type="PROSITE" id="PS51007">
    <property type="entry name" value="CYTC"/>
    <property type="match status" value="1"/>
</dbReference>
<gene>
    <name evidence="20" type="ORF">PAN0_013d4669</name>
</gene>
<accession>A0A081CIF1</accession>
<feature type="binding site" description="covalent" evidence="17">
    <location>
        <position position="190"/>
    </location>
    <ligand>
        <name>heme c</name>
        <dbReference type="ChEBI" id="CHEBI:61717"/>
    </ligand>
</feature>
<dbReference type="RefSeq" id="XP_014655283.1">
    <property type="nucleotide sequence ID" value="XM_014799797.1"/>
</dbReference>
<evidence type="ECO:0000256" key="4">
    <source>
        <dbReference type="ARBA" id="ARBA00022448"/>
    </source>
</evidence>
<name>A0A081CIF1_PSEA2</name>
<evidence type="ECO:0000313" key="20">
    <source>
        <dbReference type="EMBL" id="GAK66447.1"/>
    </source>
</evidence>
<evidence type="ECO:0000256" key="12">
    <source>
        <dbReference type="ARBA" id="ARBA00022989"/>
    </source>
</evidence>
<dbReference type="EMBL" id="DF830080">
    <property type="protein sequence ID" value="GAK66447.1"/>
    <property type="molecule type" value="Genomic_DNA"/>
</dbReference>
<comment type="subcellular location">
    <subcellularLocation>
        <location evidence="1">Mitochondrion inner membrane</location>
    </subcellularLocation>
</comment>
<keyword evidence="7" id="KW-0812">Transmembrane</keyword>
<dbReference type="Pfam" id="PF02167">
    <property type="entry name" value="Cytochrom_C1"/>
    <property type="match status" value="1"/>
</dbReference>
<keyword evidence="5 17" id="KW-0349">Heme</keyword>
<evidence type="ECO:0000256" key="9">
    <source>
        <dbReference type="ARBA" id="ARBA00022792"/>
    </source>
</evidence>
<evidence type="ECO:0000256" key="3">
    <source>
        <dbReference type="ARBA" id="ARBA00012951"/>
    </source>
</evidence>
<keyword evidence="11" id="KW-0249">Electron transport</keyword>
<evidence type="ECO:0000256" key="6">
    <source>
        <dbReference type="ARBA" id="ARBA00022660"/>
    </source>
</evidence>
<keyword evidence="14" id="KW-0496">Mitochondrion</keyword>
<feature type="binding site" description="covalent" evidence="17">
    <location>
        <position position="191"/>
    </location>
    <ligand>
        <name>heme c</name>
        <dbReference type="ChEBI" id="CHEBI:61717"/>
    </ligand>
</feature>
<dbReference type="InterPro" id="IPR021157">
    <property type="entry name" value="Cyt_c1_TM_anchor_C"/>
</dbReference>
<dbReference type="InterPro" id="IPR009056">
    <property type="entry name" value="Cyt_c-like_dom"/>
</dbReference>
<dbReference type="Gene3D" id="1.20.5.100">
    <property type="entry name" value="Cytochrome c1, transmembrane anchor, C-terminal"/>
    <property type="match status" value="1"/>
</dbReference>
<keyword evidence="12" id="KW-1133">Transmembrane helix</keyword>
<evidence type="ECO:0000256" key="18">
    <source>
        <dbReference type="SAM" id="MobiDB-lite"/>
    </source>
</evidence>
<evidence type="ECO:0000256" key="5">
    <source>
        <dbReference type="ARBA" id="ARBA00022617"/>
    </source>
</evidence>
<organism evidence="20">
    <name type="scientific">Pseudozyma antarctica</name>
    <name type="common">Yeast</name>
    <name type="synonym">Candida antarctica</name>
    <dbReference type="NCBI Taxonomy" id="84753"/>
    <lineage>
        <taxon>Eukaryota</taxon>
        <taxon>Fungi</taxon>
        <taxon>Dikarya</taxon>
        <taxon>Basidiomycota</taxon>
        <taxon>Ustilaginomycotina</taxon>
        <taxon>Ustilaginomycetes</taxon>
        <taxon>Ustilaginales</taxon>
        <taxon>Ustilaginaceae</taxon>
        <taxon>Moesziomyces</taxon>
    </lineage>
</organism>
<comment type="cofactor">
    <cofactor evidence="17">
        <name>heme c</name>
        <dbReference type="ChEBI" id="CHEBI:61717"/>
    </cofactor>
    <text evidence="17">Binds 1 heme c group covalently per subunit.</text>
</comment>
<keyword evidence="8 17" id="KW-0479">Metal-binding</keyword>
<keyword evidence="10" id="KW-1278">Translocase</keyword>
<evidence type="ECO:0000256" key="14">
    <source>
        <dbReference type="ARBA" id="ARBA00023128"/>
    </source>
</evidence>
<evidence type="ECO:0000256" key="7">
    <source>
        <dbReference type="ARBA" id="ARBA00022692"/>
    </source>
</evidence>
<dbReference type="GO" id="GO:0005743">
    <property type="term" value="C:mitochondrial inner membrane"/>
    <property type="evidence" value="ECO:0007669"/>
    <property type="project" value="UniProtKB-SubCell"/>
</dbReference>
<evidence type="ECO:0000256" key="16">
    <source>
        <dbReference type="ARBA" id="ARBA00029351"/>
    </source>
</evidence>
<feature type="compositionally biased region" description="Low complexity" evidence="18">
    <location>
        <begin position="71"/>
        <end position="82"/>
    </location>
</feature>
<evidence type="ECO:0000256" key="2">
    <source>
        <dbReference type="ARBA" id="ARBA00006488"/>
    </source>
</evidence>
<feature type="region of interest" description="Disordered" evidence="18">
    <location>
        <begin position="66"/>
        <end position="85"/>
    </location>
</feature>
<dbReference type="PRINTS" id="PR00603">
    <property type="entry name" value="CYTOCHROMEC1"/>
</dbReference>
<dbReference type="Gene3D" id="1.10.760.10">
    <property type="entry name" value="Cytochrome c-like domain"/>
    <property type="match status" value="1"/>
</dbReference>
<dbReference type="HOGENOM" id="CLU_040334_1_1_1"/>
<keyword evidence="4" id="KW-0813">Transport</keyword>
<feature type="binding site" description="covalent" evidence="17">
    <location>
        <position position="310"/>
    </location>
    <ligand>
        <name>heme c</name>
        <dbReference type="ChEBI" id="CHEBI:61717"/>
    </ligand>
</feature>
<dbReference type="PANTHER" id="PTHR10266">
    <property type="entry name" value="CYTOCHROME C1"/>
    <property type="match status" value="1"/>
</dbReference>
<dbReference type="GO" id="GO:0046872">
    <property type="term" value="F:metal ion binding"/>
    <property type="evidence" value="ECO:0007669"/>
    <property type="project" value="UniProtKB-KW"/>
</dbReference>
<feature type="binding site" description="covalent" evidence="17">
    <location>
        <position position="187"/>
    </location>
    <ligand>
        <name>heme c</name>
        <dbReference type="ChEBI" id="CHEBI:61717"/>
    </ligand>
</feature>
<keyword evidence="21" id="KW-1185">Reference proteome</keyword>
<dbReference type="PANTHER" id="PTHR10266:SF3">
    <property type="entry name" value="CYTOCHROME C1, HEME PROTEIN, MITOCHONDRIAL"/>
    <property type="match status" value="1"/>
</dbReference>
<dbReference type="Proteomes" id="UP000053758">
    <property type="component" value="Unassembled WGS sequence"/>
</dbReference>
<reference evidence="20" key="1">
    <citation type="submission" date="2014-07" db="EMBL/GenBank/DDBJ databases">
        <title>Draft genome sequence of the yeast Pseudozyma antarctica JCM 10317 known as a producer of lipase B which used in a wide range of industrial applications.</title>
        <authorList>
            <person name="Morita T."/>
            <person name="Saika A."/>
            <person name="Koike H."/>
        </authorList>
    </citation>
    <scope>NUCLEOTIDE SEQUENCE</scope>
    <source>
        <strain evidence="20">JCM 10317</strain>
    </source>
</reference>
<evidence type="ECO:0000256" key="8">
    <source>
        <dbReference type="ARBA" id="ARBA00022723"/>
    </source>
</evidence>
<proteinExistence type="inferred from homology"/>
<dbReference type="InterPro" id="IPR002326">
    <property type="entry name" value="Cyt_c1"/>
</dbReference>
<dbReference type="SUPFAM" id="SSF81496">
    <property type="entry name" value="Cytochrome c1 subunit of cytochrome bc1 complex (Ubiquinol-cytochrome c reductase), transmembrane anchor"/>
    <property type="match status" value="1"/>
</dbReference>
<evidence type="ECO:0000313" key="21">
    <source>
        <dbReference type="Proteomes" id="UP000053758"/>
    </source>
</evidence>
<evidence type="ECO:0000259" key="19">
    <source>
        <dbReference type="PROSITE" id="PS51007"/>
    </source>
</evidence>
<keyword evidence="9" id="KW-0999">Mitochondrion inner membrane</keyword>
<keyword evidence="15" id="KW-0472">Membrane</keyword>
<feature type="domain" description="Cytochrome c" evidence="19">
    <location>
        <begin position="174"/>
        <end position="326"/>
    </location>
</feature>
<sequence length="393" mass="42636">MANLFNSARTAFRAAVNGSAASVGIQSHQQPMPPSRRISDHSHSSTAVTIGTIISIRLYPIEPARASSPEQRAQQLQSSSAQNGGIDSLPYPRVIAVRNASTHAAPNASQSFLTSRSSAIAATAVAAGSVAWYSHLYGTLPFLDTASANMADEGLHPPKYPWSHSGVFETFDHASIRRGYQVYREVCSSCHSLDRIAWRNLVGQSHTVDEAKAMAEEVEYEDGPDDEGSMFQRPGKLADYMPRPYANDEAARAANAGALPPDLSLMVKARHGGADYIFALLTGYTDPPAGVKVQDGLNYNSYFPGTQIAMARVLYDGLVDYEDGTPATTSQMAKDVVTFLHFCAEPEHDTRKKMGMQAVIVLSSLTALSLWVKRFKWAGIKSRKIIYNPPSAH</sequence>
<keyword evidence="13 17" id="KW-0408">Iron</keyword>